<evidence type="ECO:0000313" key="3">
    <source>
        <dbReference type="Proteomes" id="UP000006729"/>
    </source>
</evidence>
<reference evidence="2 3" key="1">
    <citation type="journal article" date="2006" name="Science">
        <title>The genome of black cottonwood, Populus trichocarpa (Torr. &amp; Gray).</title>
        <authorList>
            <person name="Tuskan G.A."/>
            <person name="Difazio S."/>
            <person name="Jansson S."/>
            <person name="Bohlmann J."/>
            <person name="Grigoriev I."/>
            <person name="Hellsten U."/>
            <person name="Putnam N."/>
            <person name="Ralph S."/>
            <person name="Rombauts S."/>
            <person name="Salamov A."/>
            <person name="Schein J."/>
            <person name="Sterck L."/>
            <person name="Aerts A."/>
            <person name="Bhalerao R.R."/>
            <person name="Bhalerao R.P."/>
            <person name="Blaudez D."/>
            <person name="Boerjan W."/>
            <person name="Brun A."/>
            <person name="Brunner A."/>
            <person name="Busov V."/>
            <person name="Campbell M."/>
            <person name="Carlson J."/>
            <person name="Chalot M."/>
            <person name="Chapman J."/>
            <person name="Chen G.L."/>
            <person name="Cooper D."/>
            <person name="Coutinho P.M."/>
            <person name="Couturier J."/>
            <person name="Covert S."/>
            <person name="Cronk Q."/>
            <person name="Cunningham R."/>
            <person name="Davis J."/>
            <person name="Degroeve S."/>
            <person name="Dejardin A."/>
            <person name="Depamphilis C."/>
            <person name="Detter J."/>
            <person name="Dirks B."/>
            <person name="Dubchak I."/>
            <person name="Duplessis S."/>
            <person name="Ehlting J."/>
            <person name="Ellis B."/>
            <person name="Gendler K."/>
            <person name="Goodstein D."/>
            <person name="Gribskov M."/>
            <person name="Grimwood J."/>
            <person name="Groover A."/>
            <person name="Gunter L."/>
            <person name="Hamberger B."/>
            <person name="Heinze B."/>
            <person name="Helariutta Y."/>
            <person name="Henrissat B."/>
            <person name="Holligan D."/>
            <person name="Holt R."/>
            <person name="Huang W."/>
            <person name="Islam-Faridi N."/>
            <person name="Jones S."/>
            <person name="Jones-Rhoades M."/>
            <person name="Jorgensen R."/>
            <person name="Joshi C."/>
            <person name="Kangasjarvi J."/>
            <person name="Karlsson J."/>
            <person name="Kelleher C."/>
            <person name="Kirkpatrick R."/>
            <person name="Kirst M."/>
            <person name="Kohler A."/>
            <person name="Kalluri U."/>
            <person name="Larimer F."/>
            <person name="Leebens-Mack J."/>
            <person name="Leple J.C."/>
            <person name="Locascio P."/>
            <person name="Lou Y."/>
            <person name="Lucas S."/>
            <person name="Martin F."/>
            <person name="Montanini B."/>
            <person name="Napoli C."/>
            <person name="Nelson D.R."/>
            <person name="Nelson C."/>
            <person name="Nieminen K."/>
            <person name="Nilsson O."/>
            <person name="Pereda V."/>
            <person name="Peter G."/>
            <person name="Philippe R."/>
            <person name="Pilate G."/>
            <person name="Poliakov A."/>
            <person name="Razumovskaya J."/>
            <person name="Richardson P."/>
            <person name="Rinaldi C."/>
            <person name="Ritland K."/>
            <person name="Rouze P."/>
            <person name="Ryaboy D."/>
            <person name="Schmutz J."/>
            <person name="Schrader J."/>
            <person name="Segerman B."/>
            <person name="Shin H."/>
            <person name="Siddiqui A."/>
            <person name="Sterky F."/>
            <person name="Terry A."/>
            <person name="Tsai C.J."/>
            <person name="Uberbacher E."/>
            <person name="Unneberg P."/>
            <person name="Vahala J."/>
            <person name="Wall K."/>
            <person name="Wessler S."/>
            <person name="Yang G."/>
            <person name="Yin T."/>
            <person name="Douglas C."/>
            <person name="Marra M."/>
            <person name="Sandberg G."/>
            <person name="Van de Peer Y."/>
            <person name="Rokhsar D."/>
        </authorList>
    </citation>
    <scope>NUCLEOTIDE SEQUENCE [LARGE SCALE GENOMIC DNA]</scope>
    <source>
        <strain evidence="3">cv. Nisqually</strain>
    </source>
</reference>
<dbReference type="PANTHER" id="PTHR31170">
    <property type="entry name" value="BNAC04G53230D PROTEIN"/>
    <property type="match status" value="1"/>
</dbReference>
<gene>
    <name evidence="2" type="ORF">POPTR_016G040100</name>
</gene>
<evidence type="ECO:0000256" key="1">
    <source>
        <dbReference type="SAM" id="Phobius"/>
    </source>
</evidence>
<dbReference type="PANTHER" id="PTHR31170:SF25">
    <property type="entry name" value="BNAA09G04570D PROTEIN"/>
    <property type="match status" value="1"/>
</dbReference>
<keyword evidence="1" id="KW-0472">Membrane</keyword>
<sequence length="462" mass="53022">MSDSTVNNDARSASSKNCQLLIQIMNAEAEGTTHDDNQRKGRHFPKVPLTFRDIQQNSDSYHPSVVSIGPYHHGKEKLKEMEKLKVTYARQFALDNEKPIDQIYREVDAVVSNAKNCYPEDARKNLNDEQFAVMMFLDGCFIVQFLFCLYQQPGNLKMSSHDAALVIKDLFLLENQLPFEVLTELMSFRNRDHKAQMKILTAFCDQVRAFPAGTELKEKITKIFRELQKSITIGNSQGPAPDQPAAHLLELLHNQFCSRTIVSENSEKNSCKNNSQMNWYRYCPAEELRNIGIHFKPSKTGLFTDVQFKRGWLITRSLYIPPLRIDSSTKSLLLNLVAYEACHNKSRVTSYVCFMDSLIDTPRDVQVLRSKGILLNTLGSDELAAELFNQIASHLKPDPYAYIQVKSSIDKEHRKVLKKWLAMWLRVYFNSPWTFIAFVAATFTIILTAIQTYIALFPLKDR</sequence>
<dbReference type="Pfam" id="PF03140">
    <property type="entry name" value="DUF247"/>
    <property type="match status" value="1"/>
</dbReference>
<dbReference type="OrthoDB" id="843276at2759"/>
<dbReference type="STRING" id="3694.A0A2K1XAG1"/>
<dbReference type="OMA" id="NEANRRC"/>
<keyword evidence="1" id="KW-1133">Transmembrane helix</keyword>
<dbReference type="InterPro" id="IPR004158">
    <property type="entry name" value="DUF247_pln"/>
</dbReference>
<evidence type="ECO:0000313" key="2">
    <source>
        <dbReference type="EMBL" id="PNS97759.1"/>
    </source>
</evidence>
<name>A0A2K1XAG1_POPTR</name>
<accession>A0A2K1XAG1</accession>
<keyword evidence="3" id="KW-1185">Reference proteome</keyword>
<dbReference type="EMBL" id="CM009305">
    <property type="protein sequence ID" value="PNS97759.1"/>
    <property type="molecule type" value="Genomic_DNA"/>
</dbReference>
<dbReference type="Gramene" id="Potri.016G040100.1.v4.1">
    <property type="protein sequence ID" value="Potri.016G040100.1.v4.1"/>
    <property type="gene ID" value="Potri.016G040100.v4.1"/>
</dbReference>
<keyword evidence="1" id="KW-0812">Transmembrane</keyword>
<proteinExistence type="predicted"/>
<protein>
    <submittedName>
        <fullName evidence="2">Uncharacterized protein</fullName>
    </submittedName>
</protein>
<dbReference type="Proteomes" id="UP000006729">
    <property type="component" value="Chromosome 16"/>
</dbReference>
<dbReference type="InParanoid" id="A0A2K1XAG1"/>
<dbReference type="AlphaFoldDB" id="A0A2K1XAG1"/>
<organism evidence="2 3">
    <name type="scientific">Populus trichocarpa</name>
    <name type="common">Western balsam poplar</name>
    <name type="synonym">Populus balsamifera subsp. trichocarpa</name>
    <dbReference type="NCBI Taxonomy" id="3694"/>
    <lineage>
        <taxon>Eukaryota</taxon>
        <taxon>Viridiplantae</taxon>
        <taxon>Streptophyta</taxon>
        <taxon>Embryophyta</taxon>
        <taxon>Tracheophyta</taxon>
        <taxon>Spermatophyta</taxon>
        <taxon>Magnoliopsida</taxon>
        <taxon>eudicotyledons</taxon>
        <taxon>Gunneridae</taxon>
        <taxon>Pentapetalae</taxon>
        <taxon>rosids</taxon>
        <taxon>fabids</taxon>
        <taxon>Malpighiales</taxon>
        <taxon>Salicaceae</taxon>
        <taxon>Saliceae</taxon>
        <taxon>Populus</taxon>
    </lineage>
</organism>
<feature type="transmembrane region" description="Helical" evidence="1">
    <location>
        <begin position="433"/>
        <end position="456"/>
    </location>
</feature>